<evidence type="ECO:0000313" key="2">
    <source>
        <dbReference type="Proteomes" id="UP001597343"/>
    </source>
</evidence>
<evidence type="ECO:0000313" key="1">
    <source>
        <dbReference type="EMBL" id="MFD2172268.1"/>
    </source>
</evidence>
<comment type="caution">
    <text evidence="1">The sequence shown here is derived from an EMBL/GenBank/DDBJ whole genome shotgun (WGS) entry which is preliminary data.</text>
</comment>
<dbReference type="EMBL" id="JBHUIO010000019">
    <property type="protein sequence ID" value="MFD2172268.1"/>
    <property type="molecule type" value="Genomic_DNA"/>
</dbReference>
<proteinExistence type="predicted"/>
<organism evidence="1 2">
    <name type="scientific">Tumebacillus lipolyticus</name>
    <dbReference type="NCBI Taxonomy" id="1280370"/>
    <lineage>
        <taxon>Bacteria</taxon>
        <taxon>Bacillati</taxon>
        <taxon>Bacillota</taxon>
        <taxon>Bacilli</taxon>
        <taxon>Bacillales</taxon>
        <taxon>Alicyclobacillaceae</taxon>
        <taxon>Tumebacillus</taxon>
    </lineage>
</organism>
<accession>A0ABW5A1Z0</accession>
<reference evidence="2" key="1">
    <citation type="journal article" date="2019" name="Int. J. Syst. Evol. Microbiol.">
        <title>The Global Catalogue of Microorganisms (GCM) 10K type strain sequencing project: providing services to taxonomists for standard genome sequencing and annotation.</title>
        <authorList>
            <consortium name="The Broad Institute Genomics Platform"/>
            <consortium name="The Broad Institute Genome Sequencing Center for Infectious Disease"/>
            <person name="Wu L."/>
            <person name="Ma J."/>
        </authorList>
    </citation>
    <scope>NUCLEOTIDE SEQUENCE [LARGE SCALE GENOMIC DNA]</scope>
    <source>
        <strain evidence="2">CGMCC 1.13574</strain>
    </source>
</reference>
<gene>
    <name evidence="1" type="ORF">ACFSOY_20170</name>
</gene>
<sequence length="115" mass="13650">MKESSEVDMKSLRDTLNTVESKILPVNQVDHRFRLESIEFELDTIRLQARLLTSNEMDYTIYCRYSYNQRSFADWQMIDHEEKQFVVVGIVSKTLFYFAHRATISIIEALGYEIE</sequence>
<protein>
    <submittedName>
        <fullName evidence="1">Uncharacterized protein</fullName>
    </submittedName>
</protein>
<dbReference type="RefSeq" id="WP_386049655.1">
    <property type="nucleotide sequence ID" value="NZ_JBHUIO010000019.1"/>
</dbReference>
<keyword evidence="2" id="KW-1185">Reference proteome</keyword>
<name>A0ABW5A1Z0_9BACL</name>
<dbReference type="Proteomes" id="UP001597343">
    <property type="component" value="Unassembled WGS sequence"/>
</dbReference>